<organism evidence="1 2">
    <name type="scientific">Coniosporium uncinatum</name>
    <dbReference type="NCBI Taxonomy" id="93489"/>
    <lineage>
        <taxon>Eukaryota</taxon>
        <taxon>Fungi</taxon>
        <taxon>Dikarya</taxon>
        <taxon>Ascomycota</taxon>
        <taxon>Pezizomycotina</taxon>
        <taxon>Dothideomycetes</taxon>
        <taxon>Dothideomycetes incertae sedis</taxon>
        <taxon>Coniosporium</taxon>
    </lineage>
</organism>
<keyword evidence="2" id="KW-1185">Reference proteome</keyword>
<comment type="caution">
    <text evidence="1">The sequence shown here is derived from an EMBL/GenBank/DDBJ whole genome shotgun (WGS) entry which is preliminary data.</text>
</comment>
<protein>
    <submittedName>
        <fullName evidence="1">Uncharacterized protein</fullName>
    </submittedName>
</protein>
<proteinExistence type="predicted"/>
<reference evidence="1" key="1">
    <citation type="submission" date="2024-09" db="EMBL/GenBank/DDBJ databases">
        <title>Black Yeasts Isolated from many extreme environments.</title>
        <authorList>
            <person name="Coleine C."/>
            <person name="Stajich J.E."/>
            <person name="Selbmann L."/>
        </authorList>
    </citation>
    <scope>NUCLEOTIDE SEQUENCE</scope>
    <source>
        <strain evidence="1">CCFEE 5737</strain>
    </source>
</reference>
<feature type="non-terminal residue" evidence="1">
    <location>
        <position position="1"/>
    </location>
</feature>
<evidence type="ECO:0000313" key="1">
    <source>
        <dbReference type="EMBL" id="KAK3077198.1"/>
    </source>
</evidence>
<evidence type="ECO:0000313" key="2">
    <source>
        <dbReference type="Proteomes" id="UP001186974"/>
    </source>
</evidence>
<dbReference type="Proteomes" id="UP001186974">
    <property type="component" value="Unassembled WGS sequence"/>
</dbReference>
<dbReference type="EMBL" id="JAWDJW010003106">
    <property type="protein sequence ID" value="KAK3077198.1"/>
    <property type="molecule type" value="Genomic_DNA"/>
</dbReference>
<gene>
    <name evidence="1" type="ORF">LTS18_010947</name>
</gene>
<sequence>ERYTSSNHNSVARTYNISIKANSAKLMPLRDLRTNDLIPELPVRKGDEAAAFGKDVMS</sequence>
<accession>A0ACC3DKV4</accession>
<name>A0ACC3DKV4_9PEZI</name>
<feature type="non-terminal residue" evidence="1">
    <location>
        <position position="58"/>
    </location>
</feature>